<sequence>MKILAIARTQPRTKVGLRYCKHSSSRLHTSLLTLERFQCVWLVSAFLEPAPRPQANSVPDQPETARKRRPSDVSLAQPSRPFTPSSSVQALYPYTCGIPDSSARAASRTVN</sequence>
<keyword evidence="5" id="KW-1185">Reference proteome</keyword>
<organism evidence="2 4">
    <name type="scientific">Alternaria tenuissima</name>
    <dbReference type="NCBI Taxonomy" id="119927"/>
    <lineage>
        <taxon>Eukaryota</taxon>
        <taxon>Fungi</taxon>
        <taxon>Dikarya</taxon>
        <taxon>Ascomycota</taxon>
        <taxon>Pezizomycotina</taxon>
        <taxon>Dothideomycetes</taxon>
        <taxon>Pleosporomycetidae</taxon>
        <taxon>Pleosporales</taxon>
        <taxon>Pleosporineae</taxon>
        <taxon>Pleosporaceae</taxon>
        <taxon>Alternaria</taxon>
        <taxon>Alternaria sect. Alternaria</taxon>
        <taxon>Alternaria alternata complex</taxon>
    </lineage>
</organism>
<dbReference type="Proteomes" id="UP000292340">
    <property type="component" value="Unassembled WGS sequence"/>
</dbReference>
<evidence type="ECO:0000313" key="3">
    <source>
        <dbReference type="EMBL" id="RYN88258.1"/>
    </source>
</evidence>
<reference evidence="2" key="1">
    <citation type="submission" date="2017-10" db="EMBL/GenBank/DDBJ databases">
        <authorList>
            <person name="Armitage A.D."/>
            <person name="Barbara D.J."/>
            <person name="Woodhall J.W."/>
            <person name="Sreenivasaprasad S."/>
            <person name="Lane C.R."/>
            <person name="Clarkson J.P."/>
            <person name="Harrison R.J."/>
        </authorList>
    </citation>
    <scope>NUCLEOTIDE SEQUENCE</scope>
    <source>
        <strain evidence="2">FERA 1164</strain>
        <strain evidence="3">FERA 635</strain>
    </source>
</reference>
<dbReference type="AlphaFoldDB" id="A0A4Q4RUF8"/>
<evidence type="ECO:0000313" key="2">
    <source>
        <dbReference type="EMBL" id="RYN22340.1"/>
    </source>
</evidence>
<feature type="region of interest" description="Disordered" evidence="1">
    <location>
        <begin position="51"/>
        <end position="87"/>
    </location>
</feature>
<protein>
    <submittedName>
        <fullName evidence="2">Uncharacterized protein</fullName>
    </submittedName>
</protein>
<dbReference type="EMBL" id="PDXB01000028">
    <property type="protein sequence ID" value="RYN22340.1"/>
    <property type="molecule type" value="Genomic_DNA"/>
</dbReference>
<evidence type="ECO:0000313" key="5">
    <source>
        <dbReference type="Proteomes" id="UP000293195"/>
    </source>
</evidence>
<proteinExistence type="predicted"/>
<accession>A0A4Q4RUF8</accession>
<dbReference type="EMBL" id="PDXF01000102">
    <property type="protein sequence ID" value="RYN88258.1"/>
    <property type="molecule type" value="Genomic_DNA"/>
</dbReference>
<name>A0A4Q4RUF8_9PLEO</name>
<evidence type="ECO:0000256" key="1">
    <source>
        <dbReference type="SAM" id="MobiDB-lite"/>
    </source>
</evidence>
<feature type="compositionally biased region" description="Polar residues" evidence="1">
    <location>
        <begin position="74"/>
        <end position="87"/>
    </location>
</feature>
<comment type="caution">
    <text evidence="2">The sequence shown here is derived from an EMBL/GenBank/DDBJ whole genome shotgun (WGS) entry which is preliminary data.</text>
</comment>
<reference evidence="2 5" key="2">
    <citation type="journal article" date="2019" name="bioRxiv">
        <title>Genomics, evolutionary history and diagnostics of the Alternaria alternata species group including apple and Asian pear pathotypes.</title>
        <authorList>
            <person name="Armitage A.D."/>
            <person name="Cockerton H.M."/>
            <person name="Sreenivasaprasad S."/>
            <person name="Woodhall J.W."/>
            <person name="Lane C.R."/>
            <person name="Harrison R.J."/>
            <person name="Clarkson J.P."/>
        </authorList>
    </citation>
    <scope>NUCLEOTIDE SEQUENCE</scope>
    <source>
        <strain evidence="2">FERA 1164</strain>
        <strain evidence="5">FERA 635</strain>
    </source>
</reference>
<dbReference type="Proteomes" id="UP000293195">
    <property type="component" value="Unassembled WGS sequence"/>
</dbReference>
<evidence type="ECO:0000313" key="4">
    <source>
        <dbReference type="Proteomes" id="UP000292340"/>
    </source>
</evidence>
<gene>
    <name evidence="2" type="ORF">AA0115_g9120</name>
    <name evidence="3" type="ORF">AA0119_g11983</name>
</gene>